<evidence type="ECO:0000259" key="2">
    <source>
        <dbReference type="Pfam" id="PF22960"/>
    </source>
</evidence>
<dbReference type="PANTHER" id="PTHR21497:SF24">
    <property type="entry name" value="E3 UBIQUITIN-PROTEIN LIGASE UBR1"/>
    <property type="match status" value="1"/>
</dbReference>
<feature type="domain" description="E3 ubiquitin-protein ligase UBR1-like winged-helix" evidence="2">
    <location>
        <begin position="569"/>
        <end position="652"/>
    </location>
</feature>
<dbReference type="SUPFAM" id="SSF46785">
    <property type="entry name" value="Winged helix' DNA-binding domain"/>
    <property type="match status" value="1"/>
</dbReference>
<keyword evidence="1" id="KW-0808">Transferase</keyword>
<evidence type="ECO:0000256" key="1">
    <source>
        <dbReference type="RuleBase" id="RU366018"/>
    </source>
</evidence>
<proteinExistence type="inferred from homology"/>
<dbReference type="GO" id="GO:0061630">
    <property type="term" value="F:ubiquitin protein ligase activity"/>
    <property type="evidence" value="ECO:0007669"/>
    <property type="project" value="UniProtKB-UniRule"/>
</dbReference>
<evidence type="ECO:0000313" key="4">
    <source>
        <dbReference type="Proteomes" id="UP000037460"/>
    </source>
</evidence>
<dbReference type="Proteomes" id="UP000037460">
    <property type="component" value="Unassembled WGS sequence"/>
</dbReference>
<dbReference type="OrthoDB" id="26387at2759"/>
<keyword evidence="4" id="KW-1185">Reference proteome</keyword>
<sequence length="698" mass="75655">MPFKQALLQHVIRHYPAFILQAASVALTDSKTSVAPKDSGSTTFGKFTVQFKGNLVVTMVTDGLLGMLLDTLHSLLLEAARAEGGVMLEEGEDEEAAEEEADIELGSDELLGHAVSSRDEADEPADEPVALSPNGAVDVGWRLADVAGGPSEMMDVEASPLAGSASGVGGVRNLVERYEWTAAEDELTLGSVEEYGSKWTSTLVAAAAMEKAGELLEAAELVVSAKSPIVSSHLYSQVCYDVRYTLNHLPLADAFMRRGELLPLLLRCLSLCQGLYPIRRRTQMHVVREENTWADAFSLGTEMSQLFPHVVAGIAAPETDPDASAKIGLALSLPCATPARAQVAARYVAAVTHTTRSLRAWLLCHRAARLGCDGTRGLFSYHLPLHRLLATLVSFGAHTLQLPLDSLLPPCLDGAVPLKEDFILRLAKHPLRVLTLLSQTRSSYWVRNGHAASKPATLYRSPTFGELFMMPDLMLLQYCLLRLGTARFVGLGLATFALRSFLPGLVSASQPPLAYPAVDHSDRPLAPGVAPGDPTPLAEDFLTLLVMLVNERSPCASADAPPAPPSVVLERQLIHRLALSEHCTYSELINALPKRLTELPEFEESLHRIANFVAPTGMAQGRYVLRKEAWSRFDAFFPLYSPQDVHRAQERAARFVPSDAPLPTPPPPCAAFERLPHALSCASVHGILYAVLYAAVRR</sequence>
<dbReference type="PANTHER" id="PTHR21497">
    <property type="entry name" value="UBIQUITIN LIGASE E3 ALPHA-RELATED"/>
    <property type="match status" value="1"/>
</dbReference>
<dbReference type="InterPro" id="IPR039164">
    <property type="entry name" value="UBR1-like"/>
</dbReference>
<keyword evidence="1" id="KW-0833">Ubl conjugation pathway</keyword>
<keyword evidence="1" id="KW-0862">Zinc</keyword>
<name>A0A0M0JUN7_9EUKA</name>
<comment type="similarity">
    <text evidence="1">Belongs to the E3 ubiquitin-protein ligase UBR1-like family.</text>
</comment>
<dbReference type="GO" id="GO:0016874">
    <property type="term" value="F:ligase activity"/>
    <property type="evidence" value="ECO:0007669"/>
    <property type="project" value="UniProtKB-KW"/>
</dbReference>
<dbReference type="UniPathway" id="UPA00143"/>
<reference evidence="4" key="1">
    <citation type="journal article" date="2015" name="PLoS Genet.">
        <title>Genome Sequence and Transcriptome Analyses of Chrysochromulina tobin: Metabolic Tools for Enhanced Algal Fitness in the Prominent Order Prymnesiales (Haptophyceae).</title>
        <authorList>
            <person name="Hovde B.T."/>
            <person name="Deodato C.R."/>
            <person name="Hunsperger H.M."/>
            <person name="Ryken S.A."/>
            <person name="Yost W."/>
            <person name="Jha R.K."/>
            <person name="Patterson J."/>
            <person name="Monnat R.J. Jr."/>
            <person name="Barlow S.B."/>
            <person name="Starkenburg S.R."/>
            <person name="Cattolico R.A."/>
        </authorList>
    </citation>
    <scope>NUCLEOTIDE SEQUENCE</scope>
    <source>
        <strain evidence="4">CCMP291</strain>
    </source>
</reference>
<gene>
    <name evidence="3" type="ORF">Ctob_007854</name>
</gene>
<dbReference type="GO" id="GO:0071596">
    <property type="term" value="P:ubiquitin-dependent protein catabolic process via the N-end rule pathway"/>
    <property type="evidence" value="ECO:0007669"/>
    <property type="project" value="UniProtKB-UniRule"/>
</dbReference>
<dbReference type="GO" id="GO:0008270">
    <property type="term" value="F:zinc ion binding"/>
    <property type="evidence" value="ECO:0007669"/>
    <property type="project" value="UniProtKB-UniRule"/>
</dbReference>
<protein>
    <recommendedName>
        <fullName evidence="1">E3 ubiquitin-protein ligase</fullName>
        <ecNumber evidence="1">2.3.2.27</ecNumber>
    </recommendedName>
</protein>
<dbReference type="GO" id="GO:0000151">
    <property type="term" value="C:ubiquitin ligase complex"/>
    <property type="evidence" value="ECO:0007669"/>
    <property type="project" value="TreeGrafter"/>
</dbReference>
<dbReference type="InterPro" id="IPR042065">
    <property type="entry name" value="E3_ELL-like"/>
</dbReference>
<comment type="function">
    <text evidence="1">Ubiquitin ligase protein which is a component of the N-end rule pathway. Recognizes and binds to proteins bearing specific N-terminal residues that are destabilizing according to the N-end rule, leading to their ubiquitination and subsequent degradation.</text>
</comment>
<comment type="catalytic activity">
    <reaction evidence="1">
        <text>S-ubiquitinyl-[E2 ubiquitin-conjugating enzyme]-L-cysteine + [acceptor protein]-L-lysine = [E2 ubiquitin-conjugating enzyme]-L-cysteine + N(6)-ubiquitinyl-[acceptor protein]-L-lysine.</text>
        <dbReference type="EC" id="2.3.2.27"/>
    </reaction>
</comment>
<dbReference type="InterPro" id="IPR036390">
    <property type="entry name" value="WH_DNA-bd_sf"/>
</dbReference>
<dbReference type="EMBL" id="JWZX01002234">
    <property type="protein sequence ID" value="KOO30401.1"/>
    <property type="molecule type" value="Genomic_DNA"/>
</dbReference>
<dbReference type="GO" id="GO:0016567">
    <property type="term" value="P:protein ubiquitination"/>
    <property type="evidence" value="ECO:0007669"/>
    <property type="project" value="UniProtKB-UniRule"/>
</dbReference>
<dbReference type="Gene3D" id="1.10.10.2670">
    <property type="entry name" value="E3 ubiquitin-protein ligase"/>
    <property type="match status" value="1"/>
</dbReference>
<organism evidence="3 4">
    <name type="scientific">Chrysochromulina tobinii</name>
    <dbReference type="NCBI Taxonomy" id="1460289"/>
    <lineage>
        <taxon>Eukaryota</taxon>
        <taxon>Haptista</taxon>
        <taxon>Haptophyta</taxon>
        <taxon>Prymnesiophyceae</taxon>
        <taxon>Prymnesiales</taxon>
        <taxon>Chrysochromulinaceae</taxon>
        <taxon>Chrysochromulina</taxon>
    </lineage>
</organism>
<comment type="pathway">
    <text evidence="1">Protein modification; protein ubiquitination.</text>
</comment>
<dbReference type="AlphaFoldDB" id="A0A0M0JUN7"/>
<keyword evidence="1" id="KW-0479">Metal-binding</keyword>
<keyword evidence="1" id="KW-0863">Zinc-finger</keyword>
<keyword evidence="3" id="KW-0436">Ligase</keyword>
<dbReference type="EC" id="2.3.2.27" evidence="1"/>
<dbReference type="GO" id="GO:0005737">
    <property type="term" value="C:cytoplasm"/>
    <property type="evidence" value="ECO:0007669"/>
    <property type="project" value="TreeGrafter"/>
</dbReference>
<evidence type="ECO:0000313" key="3">
    <source>
        <dbReference type="EMBL" id="KOO30401.1"/>
    </source>
</evidence>
<dbReference type="Pfam" id="PF22960">
    <property type="entry name" value="WHD_UBR1"/>
    <property type="match status" value="1"/>
</dbReference>
<comment type="caution">
    <text evidence="3">The sequence shown here is derived from an EMBL/GenBank/DDBJ whole genome shotgun (WGS) entry which is preliminary data.</text>
</comment>
<feature type="non-terminal residue" evidence="3">
    <location>
        <position position="698"/>
    </location>
</feature>
<accession>A0A0M0JUN7</accession>
<dbReference type="InterPro" id="IPR055194">
    <property type="entry name" value="UBR1-like_WH"/>
</dbReference>